<gene>
    <name evidence="1" type="ORF">MBAV_005408</name>
</gene>
<protein>
    <submittedName>
        <fullName evidence="1">Uncharacterized protein</fullName>
    </submittedName>
</protein>
<comment type="caution">
    <text evidence="1">The sequence shown here is derived from an EMBL/GenBank/DDBJ whole genome shotgun (WGS) entry which is preliminary data.</text>
</comment>
<accession>A0A0F3GKF0</accession>
<proteinExistence type="predicted"/>
<dbReference type="Proteomes" id="UP000033423">
    <property type="component" value="Unassembled WGS sequence"/>
</dbReference>
<name>A0A0F3GKF0_9BACT</name>
<reference evidence="1 2" key="1">
    <citation type="submission" date="2015-02" db="EMBL/GenBank/DDBJ databases">
        <title>Single-cell genomics of uncultivated deep-branching MTB reveals a conserved set of magnetosome genes.</title>
        <authorList>
            <person name="Kolinko S."/>
            <person name="Richter M."/>
            <person name="Glockner F.O."/>
            <person name="Brachmann A."/>
            <person name="Schuler D."/>
        </authorList>
    </citation>
    <scope>NUCLEOTIDE SEQUENCE [LARGE SCALE GENOMIC DNA]</scope>
    <source>
        <strain evidence="1">TM-1</strain>
    </source>
</reference>
<sequence length="147" mass="16253">MSIIPGLECGFIKALTKTFASKRTLSICLSFFYLRLLNRLYCLLYCLVDLTRVYCLGPFSDYINAAEKPFSGKLLTCQLLLLNLFRHNKPPIKRKERGICTLTPCKEAGSAPFYGGGASPLLDLPCKGTSPLNPIKGGCLDWGLLKL</sequence>
<dbReference type="AlphaFoldDB" id="A0A0F3GKF0"/>
<keyword evidence="2" id="KW-1185">Reference proteome</keyword>
<dbReference type="EMBL" id="LACI01002335">
    <property type="protein sequence ID" value="KJU82395.1"/>
    <property type="molecule type" value="Genomic_DNA"/>
</dbReference>
<evidence type="ECO:0000313" key="1">
    <source>
        <dbReference type="EMBL" id="KJU82395.1"/>
    </source>
</evidence>
<organism evidence="1 2">
    <name type="scientific">Candidatus Magnetobacterium bavaricum</name>
    <dbReference type="NCBI Taxonomy" id="29290"/>
    <lineage>
        <taxon>Bacteria</taxon>
        <taxon>Pseudomonadati</taxon>
        <taxon>Nitrospirota</taxon>
        <taxon>Thermodesulfovibrionia</taxon>
        <taxon>Thermodesulfovibrionales</taxon>
        <taxon>Candidatus Magnetobacteriaceae</taxon>
        <taxon>Candidatus Magnetobacterium</taxon>
    </lineage>
</organism>
<evidence type="ECO:0000313" key="2">
    <source>
        <dbReference type="Proteomes" id="UP000033423"/>
    </source>
</evidence>